<sequence>MSDPVSGTAVAAGGLLGASMYGLATSTDFGVVFGAFAGAVFYVATAANVTMLRLIFCFLTSFIVGVLGADLFGSMLAAWTGYNDKPLDALGAVIVSAITIKALTFINVQGLDSLLDVLSRLRGGGKDGDK</sequence>
<gene>
    <name evidence="3" type="ORF">GTGU_01476</name>
    <name evidence="2" type="ORF">GTGU_04776</name>
</gene>
<dbReference type="RefSeq" id="WP_038155355.1">
    <property type="nucleotide sequence ID" value="NZ_JMTB01000054.1"/>
</dbReference>
<protein>
    <submittedName>
        <fullName evidence="2">Putative prophage membrane protein</fullName>
    </submittedName>
</protein>
<keyword evidence="1" id="KW-1133">Transmembrane helix</keyword>
<dbReference type="Proteomes" id="UP000028630">
    <property type="component" value="Unassembled WGS sequence"/>
</dbReference>
<dbReference type="eggNOG" id="ENOG5032CMP">
    <property type="taxonomic scope" value="Bacteria"/>
</dbReference>
<feature type="transmembrane region" description="Helical" evidence="1">
    <location>
        <begin position="29"/>
        <end position="47"/>
    </location>
</feature>
<dbReference type="Pfam" id="PF16931">
    <property type="entry name" value="Phage_holin_8"/>
    <property type="match status" value="1"/>
</dbReference>
<dbReference type="EMBL" id="JMTB01000054">
    <property type="protein sequence ID" value="KFC08280.1"/>
    <property type="molecule type" value="Genomic_DNA"/>
</dbReference>
<dbReference type="InterPro" id="IPR032637">
    <property type="entry name" value="Phage_holin-like"/>
</dbReference>
<keyword evidence="1" id="KW-0472">Membrane</keyword>
<organism evidence="2 4">
    <name type="scientific">Trabulsiella guamensis ATCC 49490</name>
    <dbReference type="NCBI Taxonomy" id="1005994"/>
    <lineage>
        <taxon>Bacteria</taxon>
        <taxon>Pseudomonadati</taxon>
        <taxon>Pseudomonadota</taxon>
        <taxon>Gammaproteobacteria</taxon>
        <taxon>Enterobacterales</taxon>
        <taxon>Enterobacteriaceae</taxon>
        <taxon>Trabulsiella</taxon>
    </lineage>
</organism>
<accession>A0A084Z1Z7</accession>
<keyword evidence="1" id="KW-0812">Transmembrane</keyword>
<feature type="transmembrane region" description="Helical" evidence="1">
    <location>
        <begin position="89"/>
        <end position="108"/>
    </location>
</feature>
<reference evidence="2" key="2">
    <citation type="submission" date="2014-05" db="EMBL/GenBank/DDBJ databases">
        <title>ATOL: Assembling a taxonomically balanced genome-scale reconstruction of the evolutionary history of the Enterobacteriaceae.</title>
        <authorList>
            <person name="Plunkett G.III."/>
            <person name="Neeno-Eckwall E.C."/>
            <person name="Glasner J.D."/>
            <person name="Perna N.T."/>
        </authorList>
    </citation>
    <scope>NUCLEOTIDE SEQUENCE [LARGE SCALE GENOMIC DNA]</scope>
    <source>
        <strain evidence="2">ATCC 49490</strain>
    </source>
</reference>
<name>A0A084Z1Z7_9ENTR</name>
<dbReference type="AlphaFoldDB" id="A0A084Z1Z7"/>
<reference evidence="4" key="1">
    <citation type="submission" date="2014-05" db="EMBL/GenBank/DDBJ databases">
        <title>ATOL: Assembling a taxonomically balanced genome-scale reconstruction of the evolutionary history of the Enterobacteriaceae.</title>
        <authorList>
            <person name="Plunkett G. III"/>
            <person name="Neeno-Eckwall E.C."/>
            <person name="Glasner J.D."/>
            <person name="Perna N.T."/>
        </authorList>
    </citation>
    <scope>NUCLEOTIDE SEQUENCE [LARGE SCALE GENOMIC DNA]</scope>
    <source>
        <strain evidence="4">ATCC 49490</strain>
    </source>
</reference>
<dbReference type="OrthoDB" id="6499824at2"/>
<comment type="caution">
    <text evidence="2">The sequence shown here is derived from an EMBL/GenBank/DDBJ whole genome shotgun (WGS) entry which is preliminary data.</text>
</comment>
<keyword evidence="4" id="KW-1185">Reference proteome</keyword>
<proteinExistence type="predicted"/>
<dbReference type="EMBL" id="JMTB01000215">
    <property type="protein sequence ID" value="KFB91491.1"/>
    <property type="molecule type" value="Genomic_DNA"/>
</dbReference>
<feature type="transmembrane region" description="Helical" evidence="1">
    <location>
        <begin position="54"/>
        <end position="77"/>
    </location>
</feature>
<evidence type="ECO:0000313" key="2">
    <source>
        <dbReference type="EMBL" id="KFB91491.1"/>
    </source>
</evidence>
<evidence type="ECO:0000313" key="4">
    <source>
        <dbReference type="Proteomes" id="UP000028630"/>
    </source>
</evidence>
<evidence type="ECO:0000313" key="3">
    <source>
        <dbReference type="EMBL" id="KFC08280.1"/>
    </source>
</evidence>
<evidence type="ECO:0000256" key="1">
    <source>
        <dbReference type="SAM" id="Phobius"/>
    </source>
</evidence>